<dbReference type="GO" id="GO:0000768">
    <property type="term" value="P:syncytium formation by plasma membrane fusion"/>
    <property type="evidence" value="ECO:0007669"/>
    <property type="project" value="TreeGrafter"/>
</dbReference>
<dbReference type="Pfam" id="PF14884">
    <property type="entry name" value="EFF-AFF"/>
    <property type="match status" value="1"/>
</dbReference>
<keyword evidence="1" id="KW-0812">Transmembrane</keyword>
<evidence type="ECO:0000313" key="2">
    <source>
        <dbReference type="EMBL" id="CAD5230740.1"/>
    </source>
</evidence>
<reference evidence="2" key="1">
    <citation type="submission" date="2020-09" db="EMBL/GenBank/DDBJ databases">
        <authorList>
            <person name="Kikuchi T."/>
        </authorList>
    </citation>
    <scope>NUCLEOTIDE SEQUENCE</scope>
    <source>
        <strain evidence="2">Ka4C1</strain>
    </source>
</reference>
<dbReference type="Gene3D" id="2.60.98.60">
    <property type="entry name" value="Cell-cell fusogen EFF/AFF, domain 1"/>
    <property type="match status" value="1"/>
</dbReference>
<dbReference type="PANTHER" id="PTHR37415:SF1">
    <property type="entry name" value="CELL FUSION PROTEIN AFF-1"/>
    <property type="match status" value="1"/>
</dbReference>
<accession>A0A7I8XM42</accession>
<dbReference type="SMR" id="A0A7I8XM42"/>
<dbReference type="AlphaFoldDB" id="A0A7I8XM42"/>
<dbReference type="InterPro" id="IPR029213">
    <property type="entry name" value="Fusogen_EFF/AFF"/>
</dbReference>
<dbReference type="Proteomes" id="UP000582659">
    <property type="component" value="Unassembled WGS sequence"/>
</dbReference>
<dbReference type="PANTHER" id="PTHR37415">
    <property type="entry name" value="EFF-1A"/>
    <property type="match status" value="1"/>
</dbReference>
<feature type="transmembrane region" description="Helical" evidence="1">
    <location>
        <begin position="518"/>
        <end position="545"/>
    </location>
</feature>
<dbReference type="Gene3D" id="2.60.40.3980">
    <property type="entry name" value="Cell-cell fusogen EFF/AFF, domain 3"/>
    <property type="match status" value="1"/>
</dbReference>
<comment type="caution">
    <text evidence="2">The sequence shown here is derived from an EMBL/GenBank/DDBJ whole genome shotgun (WGS) entry which is preliminary data.</text>
</comment>
<gene>
    <name evidence="2" type="ORF">BXYJ_LOCUS11132</name>
</gene>
<dbReference type="OrthoDB" id="5916841at2759"/>
<dbReference type="GO" id="GO:0044291">
    <property type="term" value="C:cell-cell contact zone"/>
    <property type="evidence" value="ECO:0007669"/>
    <property type="project" value="TreeGrafter"/>
</dbReference>
<dbReference type="EMBL" id="CAJFDI010000005">
    <property type="protein sequence ID" value="CAD5230740.1"/>
    <property type="molecule type" value="Genomic_DNA"/>
</dbReference>
<evidence type="ECO:0000256" key="1">
    <source>
        <dbReference type="SAM" id="Phobius"/>
    </source>
</evidence>
<name>A0A7I8XM42_BURXY</name>
<evidence type="ECO:0000313" key="3">
    <source>
        <dbReference type="Proteomes" id="UP000659654"/>
    </source>
</evidence>
<sequence>MTSSYCMLSNKNVEEPFCSSEAVLQTGIENAGENSTDGQMFWTTQLLLSLEDTACFMTQEGPGRQNKHVIKFLSVRHQYGIVSTYEFGIPIIRQSCLCDCNDSEEICKVEDYQYRNCTSSNVCYRTLRPYQSNSGCVSSGPSSLCCEIQMEPYEDWRFQAVQLKQPNTVYVVQYKVFSKRERQVDLIYNKVFNFTMNTGLSSATIKLRDEETIGLELQSNRPHRQLEPGMYFWQKGQEKSEVRGNVRINEPSENSLEKLGWFRYEKGSWRVRRGLEKVTKAQHVHVENCKAQRYLSSFDAEQFVLQVGDDKKLNYDLGNNTKDVEPWVKDIKIHDRLLEVVHSEGNALGIFVKTTVKPSVFRHNSQLGDFSGTIHLDSSSNCYMNLTFKDVRGSLPGVIYSAESRDFAELFFHVHVGDQFQELFRSVVSLPASVDSRREVCIHPYGDPLGQECRWLEFVSQPLQQPQIRSQWTLGHSECEGCNERGLEGFMVNLNPVRWFNGLNTKMEVTAFAFETGVMIGVALLLIILCLKCIVPLCCCLKWTFKPVTYRGKAKEKKIVFEKF</sequence>
<keyword evidence="1" id="KW-0472">Membrane</keyword>
<dbReference type="InterPro" id="IPR043076">
    <property type="entry name" value="Fusogen_EFF/AFF_dom3"/>
</dbReference>
<dbReference type="EMBL" id="CAJFCV020000005">
    <property type="protein sequence ID" value="CAG9121794.1"/>
    <property type="molecule type" value="Genomic_DNA"/>
</dbReference>
<proteinExistence type="predicted"/>
<dbReference type="Proteomes" id="UP000659654">
    <property type="component" value="Unassembled WGS sequence"/>
</dbReference>
<protein>
    <submittedName>
        <fullName evidence="2">(pine wood nematode) hypothetical protein</fullName>
    </submittedName>
</protein>
<organism evidence="2 3">
    <name type="scientific">Bursaphelenchus xylophilus</name>
    <name type="common">Pinewood nematode worm</name>
    <name type="synonym">Aphelenchoides xylophilus</name>
    <dbReference type="NCBI Taxonomy" id="6326"/>
    <lineage>
        <taxon>Eukaryota</taxon>
        <taxon>Metazoa</taxon>
        <taxon>Ecdysozoa</taxon>
        <taxon>Nematoda</taxon>
        <taxon>Chromadorea</taxon>
        <taxon>Rhabditida</taxon>
        <taxon>Tylenchina</taxon>
        <taxon>Tylenchomorpha</taxon>
        <taxon>Aphelenchoidea</taxon>
        <taxon>Aphelenchoididae</taxon>
        <taxon>Bursaphelenchus</taxon>
    </lineage>
</organism>
<keyword evidence="1" id="KW-1133">Transmembrane helix</keyword>
<keyword evidence="3" id="KW-1185">Reference proteome</keyword>